<reference evidence="1 2" key="1">
    <citation type="submission" date="2009-01" db="EMBL/GenBank/DDBJ databases">
        <authorList>
            <person name="Fulton L."/>
            <person name="Clifton S."/>
            <person name="Chinwalla A.T."/>
            <person name="Mitreva M."/>
            <person name="Sodergren E."/>
            <person name="Weinstock G."/>
            <person name="Clifton S."/>
            <person name="Dooling D.J."/>
            <person name="Fulton B."/>
            <person name="Minx P."/>
            <person name="Pepin K.H."/>
            <person name="Johnson M."/>
            <person name="Bhonagiri V."/>
            <person name="Nash W.E."/>
            <person name="Mardis E.R."/>
            <person name="Wilson R.K."/>
        </authorList>
    </citation>
    <scope>NUCLEOTIDE SEQUENCE [LARGE SCALE GENOMIC DNA]</scope>
    <source>
        <strain evidence="1 2">ATCC 23834</strain>
    </source>
</reference>
<dbReference type="AlphaFoldDB" id="C0DVE0"/>
<accession>C0DVE0</accession>
<dbReference type="HOGENOM" id="CLU_1347134_0_0_4"/>
<name>C0DVE0_EIKCO</name>
<sequence>MLFARAHGGAQNRIFAMGNRFHFDYGQGGLGIAGIAGEFRHGLAGVAVLIFAHAHIGQQFAFNHHFGMGDGAFVDGEAFGHFHSVAAQRAGNAQFVEAQRRGGRLEAGGDFNGGIHADADGNRQRFAGGFGFLAEGVDVAAGGKPHGKLVFALHAQAVDGDVRFAGFWVGGIAQTHREIRAGVFHGVGGCGQQGAQVEIGIAG</sequence>
<proteinExistence type="predicted"/>
<dbReference type="eggNOG" id="ENOG503482K">
    <property type="taxonomic scope" value="Bacteria"/>
</dbReference>
<dbReference type="Proteomes" id="UP000005837">
    <property type="component" value="Unassembled WGS sequence"/>
</dbReference>
<evidence type="ECO:0000313" key="2">
    <source>
        <dbReference type="Proteomes" id="UP000005837"/>
    </source>
</evidence>
<dbReference type="EMBL" id="ACEA01000021">
    <property type="protein sequence ID" value="EEG24045.1"/>
    <property type="molecule type" value="Genomic_DNA"/>
</dbReference>
<protein>
    <submittedName>
        <fullName evidence="1">Uncharacterized protein</fullName>
    </submittedName>
</protein>
<organism evidence="1 2">
    <name type="scientific">Eikenella corrodens ATCC 23834</name>
    <dbReference type="NCBI Taxonomy" id="546274"/>
    <lineage>
        <taxon>Bacteria</taxon>
        <taxon>Pseudomonadati</taxon>
        <taxon>Pseudomonadota</taxon>
        <taxon>Betaproteobacteria</taxon>
        <taxon>Neisseriales</taxon>
        <taxon>Neisseriaceae</taxon>
        <taxon>Eikenella</taxon>
    </lineage>
</organism>
<evidence type="ECO:0000313" key="1">
    <source>
        <dbReference type="EMBL" id="EEG24045.1"/>
    </source>
</evidence>
<gene>
    <name evidence="1" type="ORF">EIKCOROL_01330</name>
</gene>
<comment type="caution">
    <text evidence="1">The sequence shown here is derived from an EMBL/GenBank/DDBJ whole genome shotgun (WGS) entry which is preliminary data.</text>
</comment>